<dbReference type="InterPro" id="IPR001279">
    <property type="entry name" value="Metallo-B-lactamas"/>
</dbReference>
<organism evidence="3 4">
    <name type="scientific">Saccharothrix algeriensis</name>
    <dbReference type="NCBI Taxonomy" id="173560"/>
    <lineage>
        <taxon>Bacteria</taxon>
        <taxon>Bacillati</taxon>
        <taxon>Actinomycetota</taxon>
        <taxon>Actinomycetes</taxon>
        <taxon>Pseudonocardiales</taxon>
        <taxon>Pseudonocardiaceae</taxon>
        <taxon>Saccharothrix</taxon>
    </lineage>
</organism>
<sequence length="265" mass="29360">MADSLYFVGTATTVLTLGPFTLLTDPNFLHRGQWTHIGQGLVSRRRTEPAITVADLPALDGIVLSHLHGDHFDRVASRELDRDLPIVTTAHAAKRLSRRGFRAPEALSTWQEHIFAKQGATLTVTALPGRHGPGLLNALLPPVMGSMLEYRPTAGARPLRIYLSGDTLMHNGLHEVRERFPEIDVAVLHLGGTRVLGILLTMDGEQGVDLLELLEPRHAVPVHYDDYGVMKSPLSDFVVEVRRRRPDTSVTYVYRGDTYELPTTP</sequence>
<dbReference type="EMBL" id="CP072788">
    <property type="protein sequence ID" value="QTR04196.1"/>
    <property type="molecule type" value="Genomic_DNA"/>
</dbReference>
<dbReference type="InterPro" id="IPR050114">
    <property type="entry name" value="UPF0173_UPF0282_UlaG_hydrolase"/>
</dbReference>
<dbReference type="EMBL" id="JAFBCL010000001">
    <property type="protein sequence ID" value="MBM7809955.1"/>
    <property type="molecule type" value="Genomic_DNA"/>
</dbReference>
<reference evidence="2 5" key="1">
    <citation type="submission" date="2021-01" db="EMBL/GenBank/DDBJ databases">
        <title>Sequencing the genomes of 1000 actinobacteria strains.</title>
        <authorList>
            <person name="Klenk H.-P."/>
        </authorList>
    </citation>
    <scope>NUCLEOTIDE SEQUENCE [LARGE SCALE GENOMIC DNA]</scope>
    <source>
        <strain evidence="2 5">DSM 44581</strain>
    </source>
</reference>
<evidence type="ECO:0000259" key="1">
    <source>
        <dbReference type="Pfam" id="PF12706"/>
    </source>
</evidence>
<evidence type="ECO:0000313" key="5">
    <source>
        <dbReference type="Proteomes" id="UP001195724"/>
    </source>
</evidence>
<dbReference type="PANTHER" id="PTHR43546:SF7">
    <property type="entry name" value="METALLO-BETA-LACTAMASE DOMAIN-CONTAINING PROTEIN"/>
    <property type="match status" value="1"/>
</dbReference>
<dbReference type="Gene3D" id="3.60.15.10">
    <property type="entry name" value="Ribonuclease Z/Hydroxyacylglutathione hydrolase-like"/>
    <property type="match status" value="1"/>
</dbReference>
<keyword evidence="5" id="KW-1185">Reference proteome</keyword>
<dbReference type="SUPFAM" id="SSF56281">
    <property type="entry name" value="Metallo-hydrolase/oxidoreductase"/>
    <property type="match status" value="1"/>
</dbReference>
<dbReference type="AlphaFoldDB" id="A0A8T8I0D5"/>
<dbReference type="Pfam" id="PF12706">
    <property type="entry name" value="Lactamase_B_2"/>
    <property type="match status" value="1"/>
</dbReference>
<name>A0A8T8I0D5_9PSEU</name>
<feature type="domain" description="Metallo-beta-lactamase" evidence="1">
    <location>
        <begin position="38"/>
        <end position="224"/>
    </location>
</feature>
<evidence type="ECO:0000313" key="4">
    <source>
        <dbReference type="Proteomes" id="UP000671828"/>
    </source>
</evidence>
<accession>A0A8T8I0D5</accession>
<proteinExistence type="predicted"/>
<reference evidence="3" key="2">
    <citation type="submission" date="2021-04" db="EMBL/GenBank/DDBJ databases">
        <title>Saccharothrix algeriensis WGS.</title>
        <authorList>
            <person name="Stuskova K."/>
            <person name="Hakalova E."/>
            <person name="Tebbal A.B."/>
            <person name="Eichmeier A."/>
        </authorList>
    </citation>
    <scope>NUCLEOTIDE SEQUENCE</scope>
    <source>
        <strain evidence="3">NRRL B-24137</strain>
    </source>
</reference>
<dbReference type="Proteomes" id="UP000671828">
    <property type="component" value="Chromosome"/>
</dbReference>
<evidence type="ECO:0000313" key="3">
    <source>
        <dbReference type="EMBL" id="QTR04196.1"/>
    </source>
</evidence>
<dbReference type="InterPro" id="IPR036866">
    <property type="entry name" value="RibonucZ/Hydroxyglut_hydro"/>
</dbReference>
<evidence type="ECO:0000313" key="2">
    <source>
        <dbReference type="EMBL" id="MBM7809955.1"/>
    </source>
</evidence>
<protein>
    <submittedName>
        <fullName evidence="2">L-ascorbate metabolism protein UlaG (Beta-lactamase superfamily)</fullName>
    </submittedName>
    <submittedName>
        <fullName evidence="3">MBL fold metallo-hydrolase</fullName>
    </submittedName>
</protein>
<dbReference type="PANTHER" id="PTHR43546">
    <property type="entry name" value="UPF0173 METAL-DEPENDENT HYDROLASE MJ1163-RELATED"/>
    <property type="match status" value="1"/>
</dbReference>
<gene>
    <name evidence="3" type="ORF">J7S33_04330</name>
    <name evidence="2" type="ORF">JOE68_000820</name>
</gene>
<dbReference type="Proteomes" id="UP001195724">
    <property type="component" value="Unassembled WGS sequence"/>
</dbReference>
<dbReference type="RefSeq" id="WP_204840995.1">
    <property type="nucleotide sequence ID" value="NZ_JAFBCL010000001.1"/>
</dbReference>